<reference evidence="1 2" key="1">
    <citation type="submission" date="2017-08" db="EMBL/GenBank/DDBJ databases">
        <title>Infants hospitalized years apart are colonized by the same room-sourced microbial strains.</title>
        <authorList>
            <person name="Brooks B."/>
            <person name="Olm M.R."/>
            <person name="Firek B.A."/>
            <person name="Baker R."/>
            <person name="Thomas B.C."/>
            <person name="Morowitz M.J."/>
            <person name="Banfield J.F."/>
        </authorList>
    </citation>
    <scope>NUCLEOTIDE SEQUENCE [LARGE SCALE GENOMIC DNA]</scope>
    <source>
        <strain evidence="1">S2_009_000_R2_73</strain>
    </source>
</reference>
<comment type="caution">
    <text evidence="1">The sequence shown here is derived from an EMBL/GenBank/DDBJ whole genome shotgun (WGS) entry which is preliminary data.</text>
</comment>
<evidence type="ECO:0000313" key="2">
    <source>
        <dbReference type="Proteomes" id="UP000249769"/>
    </source>
</evidence>
<name>A0A2W5FED3_9HYPH</name>
<dbReference type="AlphaFoldDB" id="A0A2W5FED3"/>
<protein>
    <submittedName>
        <fullName evidence="1">Uncharacterized protein</fullName>
    </submittedName>
</protein>
<gene>
    <name evidence="1" type="ORF">DI595_02390</name>
</gene>
<proteinExistence type="predicted"/>
<evidence type="ECO:0000313" key="1">
    <source>
        <dbReference type="EMBL" id="PZP53768.1"/>
    </source>
</evidence>
<dbReference type="EMBL" id="QFOL01000010">
    <property type="protein sequence ID" value="PZP53768.1"/>
    <property type="molecule type" value="Genomic_DNA"/>
</dbReference>
<dbReference type="Proteomes" id="UP000249769">
    <property type="component" value="Unassembled WGS sequence"/>
</dbReference>
<organism evidence="1 2">
    <name type="scientific">Agrobacterium fabrum</name>
    <dbReference type="NCBI Taxonomy" id="1176649"/>
    <lineage>
        <taxon>Bacteria</taxon>
        <taxon>Pseudomonadati</taxon>
        <taxon>Pseudomonadota</taxon>
        <taxon>Alphaproteobacteria</taxon>
        <taxon>Hyphomicrobiales</taxon>
        <taxon>Rhizobiaceae</taxon>
        <taxon>Rhizobium/Agrobacterium group</taxon>
        <taxon>Agrobacterium</taxon>
        <taxon>Agrobacterium tumefaciens complex</taxon>
    </lineage>
</organism>
<accession>A0A2W5FED3</accession>
<sequence length="244" mass="27404">MGELNSLWPATIAGSARRRELHHPDCEAVAARMDRLYTDAPLEANERAALIFLYSAKLVIEDLKLRTHRVKKVDLADGAAMSDPWSDMQLDPNESPVMLSIKRAKKIADYVTYLELRYFERNPRSAYSANIAPSASSRYDDIVFCADTGCEIAPGHLLNPPPREGNVEPIVGQGSRLDNSYPFEVGFTLAEYDESMERYILARRAHLESGGNLDEWTDLENRAVLARIESERALSVESHEPEPL</sequence>